<evidence type="ECO:0000313" key="2">
    <source>
        <dbReference type="Proteomes" id="UP000323506"/>
    </source>
</evidence>
<dbReference type="Proteomes" id="UP000323506">
    <property type="component" value="Chromosome A04"/>
</dbReference>
<protein>
    <submittedName>
        <fullName evidence="1">Uncharacterized protein</fullName>
    </submittedName>
</protein>
<keyword evidence="2" id="KW-1185">Reference proteome</keyword>
<gene>
    <name evidence="1" type="ORF">ES288_A04G121600v1</name>
</gene>
<accession>A0A5D2GWQ4</accession>
<name>A0A5D2GWQ4_GOSDA</name>
<dbReference type="AlphaFoldDB" id="A0A5D2GWQ4"/>
<evidence type="ECO:0000313" key="1">
    <source>
        <dbReference type="EMBL" id="TYH22352.1"/>
    </source>
</evidence>
<reference evidence="1 2" key="1">
    <citation type="submission" date="2019-06" db="EMBL/GenBank/DDBJ databases">
        <title>WGS assembly of Gossypium darwinii.</title>
        <authorList>
            <person name="Chen Z.J."/>
            <person name="Sreedasyam A."/>
            <person name="Ando A."/>
            <person name="Song Q."/>
            <person name="De L."/>
            <person name="Hulse-Kemp A."/>
            <person name="Ding M."/>
            <person name="Ye W."/>
            <person name="Kirkbride R."/>
            <person name="Jenkins J."/>
            <person name="Plott C."/>
            <person name="Lovell J."/>
            <person name="Lin Y.-M."/>
            <person name="Vaughn R."/>
            <person name="Liu B."/>
            <person name="Li W."/>
            <person name="Simpson S."/>
            <person name="Scheffler B."/>
            <person name="Saski C."/>
            <person name="Grover C."/>
            <person name="Hu G."/>
            <person name="Conover J."/>
            <person name="Carlson J."/>
            <person name="Shu S."/>
            <person name="Boston L."/>
            <person name="Williams M."/>
            <person name="Peterson D."/>
            <person name="Mcgee K."/>
            <person name="Jones D."/>
            <person name="Wendel J."/>
            <person name="Stelly D."/>
            <person name="Grimwood J."/>
            <person name="Schmutz J."/>
        </authorList>
    </citation>
    <scope>NUCLEOTIDE SEQUENCE [LARGE SCALE GENOMIC DNA]</scope>
    <source>
        <strain evidence="1">1808015.09</strain>
    </source>
</reference>
<organism evidence="1 2">
    <name type="scientific">Gossypium darwinii</name>
    <name type="common">Darwin's cotton</name>
    <name type="synonym">Gossypium barbadense var. darwinii</name>
    <dbReference type="NCBI Taxonomy" id="34276"/>
    <lineage>
        <taxon>Eukaryota</taxon>
        <taxon>Viridiplantae</taxon>
        <taxon>Streptophyta</taxon>
        <taxon>Embryophyta</taxon>
        <taxon>Tracheophyta</taxon>
        <taxon>Spermatophyta</taxon>
        <taxon>Magnoliopsida</taxon>
        <taxon>eudicotyledons</taxon>
        <taxon>Gunneridae</taxon>
        <taxon>Pentapetalae</taxon>
        <taxon>rosids</taxon>
        <taxon>malvids</taxon>
        <taxon>Malvales</taxon>
        <taxon>Malvaceae</taxon>
        <taxon>Malvoideae</taxon>
        <taxon>Gossypium</taxon>
    </lineage>
</organism>
<proteinExistence type="predicted"/>
<dbReference type="EMBL" id="CM017691">
    <property type="protein sequence ID" value="TYH22352.1"/>
    <property type="molecule type" value="Genomic_DNA"/>
</dbReference>
<sequence length="133" mass="15588">MSLQHPHSETGIHVVKIYGPKVMFDLGPIVAFNVFDWKGERINPALVQKLTNRNNISLFIGCLQHIWFSVKHEEMKEKVDSQPGIDVTATIGFVTSFEYIYRLWIFVSRFLDADFLEKEKWRYKAINKKTIEI</sequence>